<comment type="caution">
    <text evidence="2">The sequence shown here is derived from an EMBL/GenBank/DDBJ whole genome shotgun (WGS) entry which is preliminary data.</text>
</comment>
<reference evidence="2 3" key="1">
    <citation type="submission" date="2024-02" db="EMBL/GenBank/DDBJ databases">
        <title>Chromosome-scale genome assembly of the rough periwinkle Littorina saxatilis.</title>
        <authorList>
            <person name="De Jode A."/>
            <person name="Faria R."/>
            <person name="Formenti G."/>
            <person name="Sims Y."/>
            <person name="Smith T.P."/>
            <person name="Tracey A."/>
            <person name="Wood J.M.D."/>
            <person name="Zagrodzka Z.B."/>
            <person name="Johannesson K."/>
            <person name="Butlin R.K."/>
            <person name="Leder E.H."/>
        </authorList>
    </citation>
    <scope>NUCLEOTIDE SEQUENCE [LARGE SCALE GENOMIC DNA]</scope>
    <source>
        <strain evidence="2">Snail1</strain>
        <tissue evidence="2">Muscle</tissue>
    </source>
</reference>
<feature type="domain" description="Tox-ART-HYD1" evidence="1">
    <location>
        <begin position="9"/>
        <end position="80"/>
    </location>
</feature>
<gene>
    <name evidence="2" type="ORF">V1264_011492</name>
</gene>
<organism evidence="2 3">
    <name type="scientific">Littorina saxatilis</name>
    <dbReference type="NCBI Taxonomy" id="31220"/>
    <lineage>
        <taxon>Eukaryota</taxon>
        <taxon>Metazoa</taxon>
        <taxon>Spiralia</taxon>
        <taxon>Lophotrochozoa</taxon>
        <taxon>Mollusca</taxon>
        <taxon>Gastropoda</taxon>
        <taxon>Caenogastropoda</taxon>
        <taxon>Littorinimorpha</taxon>
        <taxon>Littorinoidea</taxon>
        <taxon>Littorinidae</taxon>
        <taxon>Littorina</taxon>
    </lineage>
</organism>
<accession>A0AAN9BYZ9</accession>
<sequence length="118" mass="13201">MSSLPIPFYHYTSEHGKDGIISSKKINANPANGRHAHFGPGTYGTSLPPTQGKHAIATNNWVGWEDIYISQGKVDWAIKLMIPACYLKKPGGPYRDILLHPGPILLNKYPYELIQLRF</sequence>
<evidence type="ECO:0000259" key="1">
    <source>
        <dbReference type="Pfam" id="PF15633"/>
    </source>
</evidence>
<dbReference type="Pfam" id="PF15633">
    <property type="entry name" value="Tox-ART-HYD1"/>
    <property type="match status" value="1"/>
</dbReference>
<keyword evidence="3" id="KW-1185">Reference proteome</keyword>
<dbReference type="AlphaFoldDB" id="A0AAN9BYZ9"/>
<dbReference type="EMBL" id="JBAMIC010000002">
    <property type="protein sequence ID" value="KAK7111955.1"/>
    <property type="molecule type" value="Genomic_DNA"/>
</dbReference>
<proteinExistence type="predicted"/>
<evidence type="ECO:0000313" key="2">
    <source>
        <dbReference type="EMBL" id="KAK7111955.1"/>
    </source>
</evidence>
<dbReference type="Proteomes" id="UP001374579">
    <property type="component" value="Unassembled WGS sequence"/>
</dbReference>
<dbReference type="InterPro" id="IPR028920">
    <property type="entry name" value="Tox-ART-HYD1_dom"/>
</dbReference>
<protein>
    <recommendedName>
        <fullName evidence="1">Tox-ART-HYD1 domain-containing protein</fullName>
    </recommendedName>
</protein>
<name>A0AAN9BYZ9_9CAEN</name>
<evidence type="ECO:0000313" key="3">
    <source>
        <dbReference type="Proteomes" id="UP001374579"/>
    </source>
</evidence>